<dbReference type="Proteomes" id="UP000234681">
    <property type="component" value="Chromosome 4"/>
</dbReference>
<dbReference type="EMBL" id="CH474011">
    <property type="protein sequence ID" value="EDL88206.1"/>
    <property type="molecule type" value="Genomic_DNA"/>
</dbReference>
<reference evidence="1 2" key="1">
    <citation type="submission" date="2005-09" db="EMBL/GenBank/DDBJ databases">
        <authorList>
            <person name="Mural R.J."/>
            <person name="Li P.W."/>
            <person name="Adams M.D."/>
            <person name="Amanatides P.G."/>
            <person name="Baden-Tillson H."/>
            <person name="Barnstead M."/>
            <person name="Chin S.H."/>
            <person name="Dew I."/>
            <person name="Evans C.A."/>
            <person name="Ferriera S."/>
            <person name="Flanigan M."/>
            <person name="Fosler C."/>
            <person name="Glodek A."/>
            <person name="Gu Z."/>
            <person name="Holt R.A."/>
            <person name="Jennings D."/>
            <person name="Kraft C.L."/>
            <person name="Lu F."/>
            <person name="Nguyen T."/>
            <person name="Nusskern D.R."/>
            <person name="Pfannkoch C.M."/>
            <person name="Sitter C."/>
            <person name="Sutton G.G."/>
            <person name="Venter J.C."/>
            <person name="Wang Z."/>
            <person name="Woodage T."/>
            <person name="Zheng X.H."/>
            <person name="Zhong F."/>
        </authorList>
    </citation>
    <scope>NUCLEOTIDE SEQUENCE [LARGE SCALE GENOMIC DNA]</scope>
    <source>
        <strain>BN</strain>
        <strain evidence="2">Sprague-Dawley</strain>
    </source>
</reference>
<protein>
    <submittedName>
        <fullName evidence="1">RCG52357</fullName>
    </submittedName>
</protein>
<proteinExistence type="predicted"/>
<name>A6K0L2_RAT</name>
<sequence length="8" mass="864">MGPGLFKD</sequence>
<evidence type="ECO:0000313" key="2">
    <source>
        <dbReference type="Proteomes" id="UP000234681"/>
    </source>
</evidence>
<evidence type="ECO:0000313" key="1">
    <source>
        <dbReference type="EMBL" id="EDL88206.1"/>
    </source>
</evidence>
<accession>A6K0L2</accession>
<gene>
    <name evidence="1" type="ORF">rCG_52357</name>
</gene>
<organism evidence="1 2">
    <name type="scientific">Rattus norvegicus</name>
    <name type="common">Rat</name>
    <dbReference type="NCBI Taxonomy" id="10116"/>
    <lineage>
        <taxon>Eukaryota</taxon>
        <taxon>Metazoa</taxon>
        <taxon>Chordata</taxon>
        <taxon>Craniata</taxon>
        <taxon>Vertebrata</taxon>
        <taxon>Euteleostomi</taxon>
        <taxon>Mammalia</taxon>
        <taxon>Eutheria</taxon>
        <taxon>Euarchontoglires</taxon>
        <taxon>Glires</taxon>
        <taxon>Rodentia</taxon>
        <taxon>Myomorpha</taxon>
        <taxon>Muroidea</taxon>
        <taxon>Muridae</taxon>
        <taxon>Murinae</taxon>
        <taxon>Rattus</taxon>
    </lineage>
</organism>